<reference evidence="1" key="1">
    <citation type="submission" date="2014-11" db="EMBL/GenBank/DDBJ databases">
        <authorList>
            <person name="Otto D Thomas"/>
            <person name="Naeem Raeece"/>
        </authorList>
    </citation>
    <scope>NUCLEOTIDE SEQUENCE</scope>
</reference>
<sequence>MLREDFCVECFSSTYEEAREKFLTAAETLKDKGSFFVDVQSFPLDIPDTTGVFIDICQIRKKDSTQPPTFSKCLVHSSGVHGVEGFAGSAVQVGFLRLLVDASVPLEFALSGGDAGIVLIHAVNPYGFKTLRRWNENNVDLNRNWLLGSGEGEDMTAHQKQPRNNPYAELHPIVAPSGPVPTSAAGLWLDEAYMKSRSLWILLTRGRAATAQALAPGQYQSPEGLFYGGAKLEAGPEITLTYLKGVSLHVSNAKLEKVIHIDVHTGLGPFGWDSLLSLENEEIYVEKARKVFGDGHIPKDLKSIAYGATGSFPAGFAEFVGRGSSLCITQEFGTKPPLEVVTSLRYENWVWQNDRRTPTDHPAKQRVLDAFYPRESPAWKSSVVCRGMTLVVQALSDLGLVYKEAAADLVTSLDPPSRGKGCCGGP</sequence>
<organism evidence="1">
    <name type="scientific">Chromera velia CCMP2878</name>
    <dbReference type="NCBI Taxonomy" id="1169474"/>
    <lineage>
        <taxon>Eukaryota</taxon>
        <taxon>Sar</taxon>
        <taxon>Alveolata</taxon>
        <taxon>Colpodellida</taxon>
        <taxon>Chromeraceae</taxon>
        <taxon>Chromera</taxon>
    </lineage>
</organism>
<gene>
    <name evidence="1" type="ORF">Cvel_28346</name>
</gene>
<dbReference type="EMBL" id="CDMZ01002925">
    <property type="protein sequence ID" value="CEM44412.1"/>
    <property type="molecule type" value="Genomic_DNA"/>
</dbReference>
<proteinExistence type="predicted"/>
<accession>A0A0G4HK32</accession>
<dbReference type="Gene3D" id="3.40.630.10">
    <property type="entry name" value="Zn peptidases"/>
    <property type="match status" value="1"/>
</dbReference>
<dbReference type="SUPFAM" id="SSF53187">
    <property type="entry name" value="Zn-dependent exopeptidases"/>
    <property type="match status" value="1"/>
</dbReference>
<dbReference type="CDD" id="cd06233">
    <property type="entry name" value="M14-like"/>
    <property type="match status" value="1"/>
</dbReference>
<evidence type="ECO:0000313" key="1">
    <source>
        <dbReference type="EMBL" id="CEM44412.1"/>
    </source>
</evidence>
<name>A0A0G4HK32_9ALVE</name>
<protein>
    <recommendedName>
        <fullName evidence="2">DUF2817 domain-containing protein</fullName>
    </recommendedName>
</protein>
<dbReference type="InterPro" id="IPR021259">
    <property type="entry name" value="DUF2817"/>
</dbReference>
<dbReference type="AlphaFoldDB" id="A0A0G4HK32"/>
<evidence type="ECO:0008006" key="2">
    <source>
        <dbReference type="Google" id="ProtNLM"/>
    </source>
</evidence>
<dbReference type="VEuPathDB" id="CryptoDB:Cvel_28346"/>
<dbReference type="Pfam" id="PF10994">
    <property type="entry name" value="DUF2817"/>
    <property type="match status" value="1"/>
</dbReference>